<organism evidence="1 2">
    <name type="scientific">Kibdelosporangium lantanae</name>
    <dbReference type="NCBI Taxonomy" id="1497396"/>
    <lineage>
        <taxon>Bacteria</taxon>
        <taxon>Bacillati</taxon>
        <taxon>Actinomycetota</taxon>
        <taxon>Actinomycetes</taxon>
        <taxon>Pseudonocardiales</taxon>
        <taxon>Pseudonocardiaceae</taxon>
        <taxon>Kibdelosporangium</taxon>
    </lineage>
</organism>
<dbReference type="EMBL" id="JBHTIS010000810">
    <property type="protein sequence ID" value="MFD1046837.1"/>
    <property type="molecule type" value="Genomic_DNA"/>
</dbReference>
<accession>A0ABW3MA77</accession>
<evidence type="ECO:0000313" key="2">
    <source>
        <dbReference type="Proteomes" id="UP001597045"/>
    </source>
</evidence>
<gene>
    <name evidence="1" type="ORF">ACFQ1S_15410</name>
</gene>
<dbReference type="Proteomes" id="UP001597045">
    <property type="component" value="Unassembled WGS sequence"/>
</dbReference>
<dbReference type="InterPro" id="IPR036237">
    <property type="entry name" value="Xyl_isomerase-like_sf"/>
</dbReference>
<keyword evidence="1" id="KW-0413">Isomerase</keyword>
<name>A0ABW3MA77_9PSEU</name>
<evidence type="ECO:0000313" key="1">
    <source>
        <dbReference type="EMBL" id="MFD1046837.1"/>
    </source>
</evidence>
<dbReference type="GO" id="GO:0016853">
    <property type="term" value="F:isomerase activity"/>
    <property type="evidence" value="ECO:0007669"/>
    <property type="project" value="UniProtKB-KW"/>
</dbReference>
<sequence>MLGFSTLCSPGLPLPDVAVLAHKYGTSCVELRRTEDEPVHVGVSRAARVREDLVGSEINSLASYYRLCADSLDKLRVHVELAHDLGVPAIRVFLGRSPETSVELAAERLTQAAEATQGATLLVETHDLLLRGAEIAAVLRESEVPDPEMSTVLEWGRVACHAHMEGW</sequence>
<dbReference type="SUPFAM" id="SSF51658">
    <property type="entry name" value="Xylose isomerase-like"/>
    <property type="match status" value="1"/>
</dbReference>
<dbReference type="Gene3D" id="3.20.20.150">
    <property type="entry name" value="Divalent-metal-dependent TIM barrel enzymes"/>
    <property type="match status" value="1"/>
</dbReference>
<protein>
    <submittedName>
        <fullName evidence="1">Sugar phosphate isomerase/epimerase family protein</fullName>
    </submittedName>
</protein>
<proteinExistence type="predicted"/>
<reference evidence="2" key="1">
    <citation type="journal article" date="2019" name="Int. J. Syst. Evol. Microbiol.">
        <title>The Global Catalogue of Microorganisms (GCM) 10K type strain sequencing project: providing services to taxonomists for standard genome sequencing and annotation.</title>
        <authorList>
            <consortium name="The Broad Institute Genomics Platform"/>
            <consortium name="The Broad Institute Genome Sequencing Center for Infectious Disease"/>
            <person name="Wu L."/>
            <person name="Ma J."/>
        </authorList>
    </citation>
    <scope>NUCLEOTIDE SEQUENCE [LARGE SCALE GENOMIC DNA]</scope>
    <source>
        <strain evidence="2">JCM 31486</strain>
    </source>
</reference>
<keyword evidence="2" id="KW-1185">Reference proteome</keyword>
<comment type="caution">
    <text evidence="1">The sequence shown here is derived from an EMBL/GenBank/DDBJ whole genome shotgun (WGS) entry which is preliminary data.</text>
</comment>